<dbReference type="Gene3D" id="1.10.10.10">
    <property type="entry name" value="Winged helix-like DNA-binding domain superfamily/Winged helix DNA-binding domain"/>
    <property type="match status" value="1"/>
</dbReference>
<gene>
    <name evidence="6" type="ORF">CHU95_18430</name>
</gene>
<comment type="similarity">
    <text evidence="1">Belongs to the LysR transcriptional regulatory family.</text>
</comment>
<protein>
    <submittedName>
        <fullName evidence="6">Nodulation protein NfeD</fullName>
    </submittedName>
</protein>
<dbReference type="Gene3D" id="3.40.190.10">
    <property type="entry name" value="Periplasmic binding protein-like II"/>
    <property type="match status" value="2"/>
</dbReference>
<dbReference type="EMBL" id="NOXU01000031">
    <property type="protein sequence ID" value="OYQ32734.1"/>
    <property type="molecule type" value="Genomic_DNA"/>
</dbReference>
<dbReference type="InterPro" id="IPR050389">
    <property type="entry name" value="LysR-type_TF"/>
</dbReference>
<dbReference type="OrthoDB" id="9774011at2"/>
<feature type="domain" description="HTH lysR-type" evidence="5">
    <location>
        <begin position="6"/>
        <end position="63"/>
    </location>
</feature>
<evidence type="ECO:0000259" key="5">
    <source>
        <dbReference type="PROSITE" id="PS50931"/>
    </source>
</evidence>
<evidence type="ECO:0000313" key="7">
    <source>
        <dbReference type="Proteomes" id="UP000216998"/>
    </source>
</evidence>
<dbReference type="PROSITE" id="PS50931">
    <property type="entry name" value="HTH_LYSR"/>
    <property type="match status" value="1"/>
</dbReference>
<evidence type="ECO:0000256" key="4">
    <source>
        <dbReference type="ARBA" id="ARBA00023163"/>
    </source>
</evidence>
<dbReference type="InterPro" id="IPR037416">
    <property type="entry name" value="NodD_PBP2"/>
</dbReference>
<organism evidence="6 7">
    <name type="scientific">Niveispirillum lacus</name>
    <dbReference type="NCBI Taxonomy" id="1981099"/>
    <lineage>
        <taxon>Bacteria</taxon>
        <taxon>Pseudomonadati</taxon>
        <taxon>Pseudomonadota</taxon>
        <taxon>Alphaproteobacteria</taxon>
        <taxon>Rhodospirillales</taxon>
        <taxon>Azospirillaceae</taxon>
        <taxon>Niveispirillum</taxon>
    </lineage>
</organism>
<dbReference type="Pfam" id="PF00126">
    <property type="entry name" value="HTH_1"/>
    <property type="match status" value="1"/>
</dbReference>
<reference evidence="6 7" key="1">
    <citation type="submission" date="2017-07" db="EMBL/GenBank/DDBJ databases">
        <title>Niveispirillum cyanobacteriorum sp. nov., isolated from cyanobacterial aggregates in a eutrophic lake.</title>
        <authorList>
            <person name="Cai H."/>
        </authorList>
    </citation>
    <scope>NUCLEOTIDE SEQUENCE [LARGE SCALE GENOMIC DNA]</scope>
    <source>
        <strain evidence="7">TH1-14</strain>
    </source>
</reference>
<evidence type="ECO:0000256" key="2">
    <source>
        <dbReference type="ARBA" id="ARBA00023015"/>
    </source>
</evidence>
<dbReference type="Pfam" id="PF03466">
    <property type="entry name" value="LysR_substrate"/>
    <property type="match status" value="1"/>
</dbReference>
<dbReference type="InterPro" id="IPR000847">
    <property type="entry name" value="LysR_HTH_N"/>
</dbReference>
<keyword evidence="2" id="KW-0805">Transcription regulation</keyword>
<dbReference type="InterPro" id="IPR036390">
    <property type="entry name" value="WH_DNA-bd_sf"/>
</dbReference>
<keyword evidence="7" id="KW-1185">Reference proteome</keyword>
<comment type="caution">
    <text evidence="6">The sequence shown here is derived from an EMBL/GenBank/DDBJ whole genome shotgun (WGS) entry which is preliminary data.</text>
</comment>
<evidence type="ECO:0000256" key="3">
    <source>
        <dbReference type="ARBA" id="ARBA00023125"/>
    </source>
</evidence>
<sequence length="304" mass="34827">MRFQKLDLNLLVVLDVLLEERSVSRAANRLNLSQSAVSGNLARLREFFDDDILAQIGRSMVPTPLADSLAEPVRDILMQIQATIETKPSFDPASATRTIRLHASDYVTEVLLARVIREARRLAPGIKVEIDGMDDLVLERLSRGQVDFLVTPDTFTHPDHPKEKLFTDTHVVVAWDGNSKVGETISFDEYMAMGHVLVRFGMKRAPSFDQWFLDRFGYTRNAELFVADFTTVPNMVIGTDLLATMHERLARLYVQRLPLRILPLPIEFPVLTEMVQWHRHFQRDPALVWFRNLMRRCAAEQDAD</sequence>
<dbReference type="Proteomes" id="UP000216998">
    <property type="component" value="Unassembled WGS sequence"/>
</dbReference>
<dbReference type="InterPro" id="IPR036388">
    <property type="entry name" value="WH-like_DNA-bd_sf"/>
</dbReference>
<dbReference type="CDD" id="cd08462">
    <property type="entry name" value="PBP2_NodD"/>
    <property type="match status" value="1"/>
</dbReference>
<evidence type="ECO:0000256" key="1">
    <source>
        <dbReference type="ARBA" id="ARBA00009437"/>
    </source>
</evidence>
<dbReference type="AlphaFoldDB" id="A0A255YVM1"/>
<name>A0A255YVM1_9PROT</name>
<dbReference type="RefSeq" id="WP_094457769.1">
    <property type="nucleotide sequence ID" value="NZ_NOXU01000031.1"/>
</dbReference>
<dbReference type="SUPFAM" id="SSF46785">
    <property type="entry name" value="Winged helix' DNA-binding domain"/>
    <property type="match status" value="1"/>
</dbReference>
<dbReference type="GO" id="GO:0003700">
    <property type="term" value="F:DNA-binding transcription factor activity"/>
    <property type="evidence" value="ECO:0007669"/>
    <property type="project" value="InterPro"/>
</dbReference>
<accession>A0A255YVM1</accession>
<evidence type="ECO:0000313" key="6">
    <source>
        <dbReference type="EMBL" id="OYQ32734.1"/>
    </source>
</evidence>
<dbReference type="GO" id="GO:0003677">
    <property type="term" value="F:DNA binding"/>
    <property type="evidence" value="ECO:0007669"/>
    <property type="project" value="UniProtKB-KW"/>
</dbReference>
<dbReference type="PANTHER" id="PTHR30118:SF6">
    <property type="entry name" value="HTH-TYPE TRANSCRIPTIONAL REGULATOR LEUO"/>
    <property type="match status" value="1"/>
</dbReference>
<dbReference type="SUPFAM" id="SSF53850">
    <property type="entry name" value="Periplasmic binding protein-like II"/>
    <property type="match status" value="1"/>
</dbReference>
<proteinExistence type="inferred from homology"/>
<keyword evidence="3" id="KW-0238">DNA-binding</keyword>
<dbReference type="InterPro" id="IPR005119">
    <property type="entry name" value="LysR_subst-bd"/>
</dbReference>
<keyword evidence="4" id="KW-0804">Transcription</keyword>
<dbReference type="PANTHER" id="PTHR30118">
    <property type="entry name" value="HTH-TYPE TRANSCRIPTIONAL REGULATOR LEUO-RELATED"/>
    <property type="match status" value="1"/>
</dbReference>